<dbReference type="OrthoDB" id="15734at10239"/>
<evidence type="ECO:0000313" key="2">
    <source>
        <dbReference type="Proteomes" id="UP000011865"/>
    </source>
</evidence>
<keyword evidence="2" id="KW-1185">Reference proteome</keyword>
<reference evidence="1 2" key="1">
    <citation type="journal article" date="2013" name="Virol. J.">
        <title>Genome sequence and analysis of a broad-host range lytic bacteriophage that infects the Bacillus cereus group.</title>
        <authorList>
            <person name="El-Arabi T.F."/>
            <person name="Griffiths M.W."/>
            <person name="She Y.M."/>
            <person name="Villegas A."/>
            <person name="Lingohr E.J."/>
            <person name="Kropinski A.M."/>
        </authorList>
    </citation>
    <scope>NUCLEOTIDE SEQUENCE [LARGE SCALE GENOMIC DNA]</scope>
</reference>
<protein>
    <submittedName>
        <fullName evidence="1">Uncharacterized protein</fullName>
    </submittedName>
</protein>
<organism evidence="1 2">
    <name type="scientific">Bacillus phage vB_BceM_Bc431v3</name>
    <dbReference type="NCBI Taxonomy" id="1195072"/>
    <lineage>
        <taxon>Viruses</taxon>
        <taxon>Duplodnaviria</taxon>
        <taxon>Heunggongvirae</taxon>
        <taxon>Uroviricota</taxon>
        <taxon>Caudoviricetes</taxon>
        <taxon>Herelleviridae</taxon>
        <taxon>Bastillevirinae</taxon>
        <taxon>Caeruleovirus</taxon>
        <taxon>Caeruleovirus Bc431</taxon>
    </lineage>
</organism>
<gene>
    <name evidence="1" type="primary">orf110</name>
</gene>
<dbReference type="GeneID" id="15041868"/>
<dbReference type="RefSeq" id="YP_007677009.1">
    <property type="nucleotide sequence ID" value="NC_020873.1"/>
</dbReference>
<sequence>MELLKDGTPTPYVDKNGLKILMGDKVELEGHEFDVTQNCFSGKIVIDGDTGQESLETLAYMCEVILVNRLPIGAPDVCLSSKYKDASDLVNNIWELHNKFSDKYGLSNMPNTVYIGENLVTMLGDTQPYTVETMTIFGLKIVEVRETDHMSLGFTLTKH</sequence>
<accession>M4HNI6</accession>
<dbReference type="KEGG" id="vg:15041868"/>
<evidence type="ECO:0000313" key="1">
    <source>
        <dbReference type="EMBL" id="AFQ96419.1"/>
    </source>
</evidence>
<name>M4HNI6_9CAUD</name>
<dbReference type="EMBL" id="JX094431">
    <property type="protein sequence ID" value="AFQ96419.1"/>
    <property type="molecule type" value="Genomic_DNA"/>
</dbReference>
<dbReference type="Proteomes" id="UP000011865">
    <property type="component" value="Segment"/>
</dbReference>
<proteinExistence type="predicted"/>